<name>A0A926I028_9FIRM</name>
<proteinExistence type="inferred from homology"/>
<evidence type="ECO:0000256" key="1">
    <source>
        <dbReference type="ARBA" id="ARBA00006914"/>
    </source>
</evidence>
<dbReference type="RefSeq" id="WP_249282635.1">
    <property type="nucleotide sequence ID" value="NZ_JACRST010000007.1"/>
</dbReference>
<keyword evidence="6" id="KW-1185">Reference proteome</keyword>
<evidence type="ECO:0000313" key="6">
    <source>
        <dbReference type="Proteomes" id="UP000653127"/>
    </source>
</evidence>
<protein>
    <submittedName>
        <fullName evidence="5">ATP-binding protein</fullName>
    </submittedName>
</protein>
<evidence type="ECO:0000313" key="5">
    <source>
        <dbReference type="EMBL" id="MBC8546557.1"/>
    </source>
</evidence>
<evidence type="ECO:0000259" key="4">
    <source>
        <dbReference type="SMART" id="SM00382"/>
    </source>
</evidence>
<keyword evidence="3 5" id="KW-0067">ATP-binding</keyword>
<dbReference type="Proteomes" id="UP000653127">
    <property type="component" value="Unassembled WGS sequence"/>
</dbReference>
<reference evidence="5" key="1">
    <citation type="submission" date="2020-08" db="EMBL/GenBank/DDBJ databases">
        <title>Genome public.</title>
        <authorList>
            <person name="Liu C."/>
            <person name="Sun Q."/>
        </authorList>
    </citation>
    <scope>NUCLEOTIDE SEQUENCE</scope>
    <source>
        <strain evidence="5">NSJ-31</strain>
    </source>
</reference>
<evidence type="ECO:0000256" key="3">
    <source>
        <dbReference type="ARBA" id="ARBA00022840"/>
    </source>
</evidence>
<sequence>MSEHDLEALLSAGKLAAALDIPAALEACRSAAQDTADGSPSPVGQMRWALGLDDADIVLTALFLYELVERAGVPSPESYRAACCALGRRCGGTLPPMLRWGRGGVELSPVCRDFLLEREPELPACARLDFCEEQLVYHGEHLIEEVCRFVNRYTAVPKGPAAVLLHGEAGSGRRFLLGQAARRLGGCLLLAQGEKLGGEDLEELTLAAALYNAFFCIENYASRNAQHLRALENRLMLVFLTADDRATSAPGRMVLRRAVEPLTRSERLCAMRALFAPFGFIPALLERAAGLYPLRVGQMQSAAAHLSADLLCRPDEKPDEELLLSALRGENRPGFSGCAHPLSTTKRMADLVLPAPQKRELERICAFARARSAVYRDWGFAEKIPYGRGISVLFYGASGTGKTMAASVLANELGLELYRVDLAQITSKYIGETQKNIGRIFDEAQSSNCILFFDEADALFARRSEVSDAQDRYSNGEVAYLLQKTEQHEGVTILATNLLQNFDEAFRRRITFMLRFPLPDAGLREALWQGIFPASAPLDELDYRLLAEQFELSGAGIKNCALNAALLAMSEGTRIGMREIVFAVKGEYDKLGKTLNPQIIQMFLPEGV</sequence>
<gene>
    <name evidence="5" type="ORF">H8711_06365</name>
</gene>
<dbReference type="InterPro" id="IPR003593">
    <property type="entry name" value="AAA+_ATPase"/>
</dbReference>
<comment type="similarity">
    <text evidence="1">Belongs to the AAA ATPase family.</text>
</comment>
<dbReference type="PANTHER" id="PTHR23073">
    <property type="entry name" value="26S PROTEASOME REGULATORY SUBUNIT"/>
    <property type="match status" value="1"/>
</dbReference>
<keyword evidence="2" id="KW-0547">Nucleotide-binding</keyword>
<dbReference type="SUPFAM" id="SSF52540">
    <property type="entry name" value="P-loop containing nucleoside triphosphate hydrolases"/>
    <property type="match status" value="1"/>
</dbReference>
<dbReference type="GO" id="GO:0005524">
    <property type="term" value="F:ATP binding"/>
    <property type="evidence" value="ECO:0007669"/>
    <property type="project" value="UniProtKB-KW"/>
</dbReference>
<dbReference type="SMART" id="SM00382">
    <property type="entry name" value="AAA"/>
    <property type="match status" value="2"/>
</dbReference>
<dbReference type="Pfam" id="PF00004">
    <property type="entry name" value="AAA"/>
    <property type="match status" value="1"/>
</dbReference>
<evidence type="ECO:0000256" key="2">
    <source>
        <dbReference type="ARBA" id="ARBA00022741"/>
    </source>
</evidence>
<accession>A0A926I028</accession>
<organism evidence="5 6">
    <name type="scientific">Ligaoa zhengdingensis</name>
    <dbReference type="NCBI Taxonomy" id="2763658"/>
    <lineage>
        <taxon>Bacteria</taxon>
        <taxon>Bacillati</taxon>
        <taxon>Bacillota</taxon>
        <taxon>Clostridia</taxon>
        <taxon>Eubacteriales</taxon>
        <taxon>Oscillospiraceae</taxon>
        <taxon>Ligaoa</taxon>
    </lineage>
</organism>
<dbReference type="CDD" id="cd19481">
    <property type="entry name" value="RecA-like_protease"/>
    <property type="match status" value="1"/>
</dbReference>
<dbReference type="InterPro" id="IPR003959">
    <property type="entry name" value="ATPase_AAA_core"/>
</dbReference>
<dbReference type="InterPro" id="IPR027417">
    <property type="entry name" value="P-loop_NTPase"/>
</dbReference>
<feature type="domain" description="AAA+ ATPase" evidence="4">
    <location>
        <begin position="388"/>
        <end position="520"/>
    </location>
</feature>
<comment type="caution">
    <text evidence="5">The sequence shown here is derived from an EMBL/GenBank/DDBJ whole genome shotgun (WGS) entry which is preliminary data.</text>
</comment>
<dbReference type="InterPro" id="IPR050221">
    <property type="entry name" value="26S_Proteasome_ATPase"/>
</dbReference>
<dbReference type="GO" id="GO:0016887">
    <property type="term" value="F:ATP hydrolysis activity"/>
    <property type="evidence" value="ECO:0007669"/>
    <property type="project" value="InterPro"/>
</dbReference>
<dbReference type="AlphaFoldDB" id="A0A926I028"/>
<feature type="domain" description="AAA+ ATPase" evidence="4">
    <location>
        <begin position="159"/>
        <end position="266"/>
    </location>
</feature>
<dbReference type="EMBL" id="JACRST010000007">
    <property type="protein sequence ID" value="MBC8546557.1"/>
    <property type="molecule type" value="Genomic_DNA"/>
</dbReference>
<dbReference type="Gene3D" id="3.40.50.300">
    <property type="entry name" value="P-loop containing nucleotide triphosphate hydrolases"/>
    <property type="match status" value="1"/>
</dbReference>